<evidence type="ECO:0000256" key="1">
    <source>
        <dbReference type="SAM" id="Phobius"/>
    </source>
</evidence>
<reference evidence="2 3" key="1">
    <citation type="journal article" date="2018" name="Sci. Rep.">
        <title>Genomic signatures of local adaptation to the degree of environmental predictability in rotifers.</title>
        <authorList>
            <person name="Franch-Gras L."/>
            <person name="Hahn C."/>
            <person name="Garcia-Roger E.M."/>
            <person name="Carmona M.J."/>
            <person name="Serra M."/>
            <person name="Gomez A."/>
        </authorList>
    </citation>
    <scope>NUCLEOTIDE SEQUENCE [LARGE SCALE GENOMIC DNA]</scope>
    <source>
        <strain evidence="2">HYR1</strain>
    </source>
</reference>
<gene>
    <name evidence="2" type="ORF">BpHYR1_018312</name>
</gene>
<feature type="non-terminal residue" evidence="2">
    <location>
        <position position="126"/>
    </location>
</feature>
<dbReference type="EMBL" id="REGN01003662">
    <property type="protein sequence ID" value="RNA21454.1"/>
    <property type="molecule type" value="Genomic_DNA"/>
</dbReference>
<keyword evidence="1" id="KW-1133">Transmembrane helix</keyword>
<keyword evidence="1" id="KW-0472">Membrane</keyword>
<feature type="transmembrane region" description="Helical" evidence="1">
    <location>
        <begin position="105"/>
        <end position="125"/>
    </location>
</feature>
<sequence length="126" mass="14758">MSKYFASYLIFKRSFRIIKEITLDREINSYFICLISRFSVSIFNWIEISGNSGEQGFHHLTRPEIWSSVIKELLILMFTPKRFLKFRKKFPPMTTILTKCKHSHGLIGASCLHFTVNYVVLLAFAT</sequence>
<dbReference type="AlphaFoldDB" id="A0A3M7RDF1"/>
<protein>
    <submittedName>
        <fullName evidence="2">Uncharacterized protein</fullName>
    </submittedName>
</protein>
<accession>A0A3M7RDF1</accession>
<evidence type="ECO:0000313" key="3">
    <source>
        <dbReference type="Proteomes" id="UP000276133"/>
    </source>
</evidence>
<organism evidence="2 3">
    <name type="scientific">Brachionus plicatilis</name>
    <name type="common">Marine rotifer</name>
    <name type="synonym">Brachionus muelleri</name>
    <dbReference type="NCBI Taxonomy" id="10195"/>
    <lineage>
        <taxon>Eukaryota</taxon>
        <taxon>Metazoa</taxon>
        <taxon>Spiralia</taxon>
        <taxon>Gnathifera</taxon>
        <taxon>Rotifera</taxon>
        <taxon>Eurotatoria</taxon>
        <taxon>Monogononta</taxon>
        <taxon>Pseudotrocha</taxon>
        <taxon>Ploima</taxon>
        <taxon>Brachionidae</taxon>
        <taxon>Brachionus</taxon>
    </lineage>
</organism>
<dbReference type="Proteomes" id="UP000276133">
    <property type="component" value="Unassembled WGS sequence"/>
</dbReference>
<keyword evidence="3" id="KW-1185">Reference proteome</keyword>
<proteinExistence type="predicted"/>
<keyword evidence="1" id="KW-0812">Transmembrane</keyword>
<name>A0A3M7RDF1_BRAPC</name>
<comment type="caution">
    <text evidence="2">The sequence shown here is derived from an EMBL/GenBank/DDBJ whole genome shotgun (WGS) entry which is preliminary data.</text>
</comment>
<evidence type="ECO:0000313" key="2">
    <source>
        <dbReference type="EMBL" id="RNA21454.1"/>
    </source>
</evidence>